<dbReference type="GO" id="GO:0016987">
    <property type="term" value="F:sigma factor activity"/>
    <property type="evidence" value="ECO:0007669"/>
    <property type="project" value="UniProtKB-KW"/>
</dbReference>
<evidence type="ECO:0000256" key="1">
    <source>
        <dbReference type="ARBA" id="ARBA00010641"/>
    </source>
</evidence>
<dbReference type="InterPro" id="IPR013324">
    <property type="entry name" value="RNA_pol_sigma_r3/r4-like"/>
</dbReference>
<dbReference type="InterPro" id="IPR013325">
    <property type="entry name" value="RNA_pol_sigma_r2"/>
</dbReference>
<feature type="coiled-coil region" evidence="6">
    <location>
        <begin position="154"/>
        <end position="181"/>
    </location>
</feature>
<keyword evidence="4" id="KW-0238">DNA-binding</keyword>
<dbReference type="RefSeq" id="WP_343076058.1">
    <property type="nucleotide sequence ID" value="NZ_JACHFD010000020.1"/>
</dbReference>
<dbReference type="InterPro" id="IPR036388">
    <property type="entry name" value="WH-like_DNA-bd_sf"/>
</dbReference>
<evidence type="ECO:0000313" key="11">
    <source>
        <dbReference type="Proteomes" id="UP000557717"/>
    </source>
</evidence>
<keyword evidence="6" id="KW-0175">Coiled coil</keyword>
<dbReference type="Pfam" id="PF04545">
    <property type="entry name" value="Sigma70_r4"/>
    <property type="match status" value="1"/>
</dbReference>
<feature type="domain" description="RNA polymerase sigma-70 region 4" evidence="9">
    <location>
        <begin position="171"/>
        <end position="219"/>
    </location>
</feature>
<dbReference type="GO" id="GO:0006352">
    <property type="term" value="P:DNA-templated transcription initiation"/>
    <property type="evidence" value="ECO:0007669"/>
    <property type="project" value="InterPro"/>
</dbReference>
<feature type="domain" description="RNA polymerase sigma-70 region 2" evidence="8">
    <location>
        <begin position="60"/>
        <end position="128"/>
    </location>
</feature>
<evidence type="ECO:0000256" key="6">
    <source>
        <dbReference type="SAM" id="Coils"/>
    </source>
</evidence>
<keyword evidence="11" id="KW-1185">Reference proteome</keyword>
<dbReference type="CDD" id="cd06171">
    <property type="entry name" value="Sigma70_r4"/>
    <property type="match status" value="1"/>
</dbReference>
<dbReference type="Gene3D" id="1.10.1740.10">
    <property type="match status" value="1"/>
</dbReference>
<sequence>MAKRGCALLLTGVGRRVASGRTTPLLSSHPRLPDAPRQPDPDADLVDRARHGDTRAFDALILKYGDRLYGLVYNMTSHKEDTHDLLQEVFSTAYRSLPRFKGKSSFYTWIYQIAVNRTLNFLKKRKRRSGLSLNDLDSSVQQDPALVDWTAEANPERQSNLNELQKRLNEALQKLSDSHRTVVTLFDIQGIPHGEIAAILKISEGTVRSRLHYAHQQLQTYLQDFWDR</sequence>
<protein>
    <submittedName>
        <fullName evidence="10">RNA polymerase sigma-70 factor (ECF subfamily)</fullName>
    </submittedName>
</protein>
<accession>A0A840V508</accession>
<dbReference type="AlphaFoldDB" id="A0A840V508"/>
<evidence type="ECO:0000256" key="3">
    <source>
        <dbReference type="ARBA" id="ARBA00023082"/>
    </source>
</evidence>
<evidence type="ECO:0000256" key="4">
    <source>
        <dbReference type="ARBA" id="ARBA00023125"/>
    </source>
</evidence>
<reference evidence="10 11" key="1">
    <citation type="submission" date="2020-08" db="EMBL/GenBank/DDBJ databases">
        <title>Genomic Encyclopedia of Type Strains, Phase IV (KMG-IV): sequencing the most valuable type-strain genomes for metagenomic binning, comparative biology and taxonomic classification.</title>
        <authorList>
            <person name="Goeker M."/>
        </authorList>
    </citation>
    <scope>NUCLEOTIDE SEQUENCE [LARGE SCALE GENOMIC DNA]</scope>
    <source>
        <strain evidence="10 11">YC6886</strain>
    </source>
</reference>
<evidence type="ECO:0000256" key="2">
    <source>
        <dbReference type="ARBA" id="ARBA00023015"/>
    </source>
</evidence>
<evidence type="ECO:0000256" key="5">
    <source>
        <dbReference type="ARBA" id="ARBA00023163"/>
    </source>
</evidence>
<organism evidence="10 11">
    <name type="scientific">Haloferula luteola</name>
    <dbReference type="NCBI Taxonomy" id="595692"/>
    <lineage>
        <taxon>Bacteria</taxon>
        <taxon>Pseudomonadati</taxon>
        <taxon>Verrucomicrobiota</taxon>
        <taxon>Verrucomicrobiia</taxon>
        <taxon>Verrucomicrobiales</taxon>
        <taxon>Verrucomicrobiaceae</taxon>
        <taxon>Haloferula</taxon>
    </lineage>
</organism>
<evidence type="ECO:0000259" key="8">
    <source>
        <dbReference type="Pfam" id="PF04542"/>
    </source>
</evidence>
<feature type="region of interest" description="Disordered" evidence="7">
    <location>
        <begin position="20"/>
        <end position="44"/>
    </location>
</feature>
<dbReference type="InterPro" id="IPR007627">
    <property type="entry name" value="RNA_pol_sigma70_r2"/>
</dbReference>
<dbReference type="GO" id="GO:0003677">
    <property type="term" value="F:DNA binding"/>
    <property type="evidence" value="ECO:0007669"/>
    <property type="project" value="UniProtKB-KW"/>
</dbReference>
<proteinExistence type="inferred from homology"/>
<evidence type="ECO:0000313" key="10">
    <source>
        <dbReference type="EMBL" id="MBB5353105.1"/>
    </source>
</evidence>
<dbReference type="InterPro" id="IPR039425">
    <property type="entry name" value="RNA_pol_sigma-70-like"/>
</dbReference>
<dbReference type="SUPFAM" id="SSF88659">
    <property type="entry name" value="Sigma3 and sigma4 domains of RNA polymerase sigma factors"/>
    <property type="match status" value="1"/>
</dbReference>
<dbReference type="PANTHER" id="PTHR43133">
    <property type="entry name" value="RNA POLYMERASE ECF-TYPE SIGMA FACTO"/>
    <property type="match status" value="1"/>
</dbReference>
<dbReference type="SUPFAM" id="SSF88946">
    <property type="entry name" value="Sigma2 domain of RNA polymerase sigma factors"/>
    <property type="match status" value="1"/>
</dbReference>
<dbReference type="InterPro" id="IPR007630">
    <property type="entry name" value="RNA_pol_sigma70_r4"/>
</dbReference>
<dbReference type="Pfam" id="PF04542">
    <property type="entry name" value="Sigma70_r2"/>
    <property type="match status" value="1"/>
</dbReference>
<keyword evidence="2" id="KW-0805">Transcription regulation</keyword>
<dbReference type="Gene3D" id="1.10.10.10">
    <property type="entry name" value="Winged helix-like DNA-binding domain superfamily/Winged helix DNA-binding domain"/>
    <property type="match status" value="1"/>
</dbReference>
<comment type="similarity">
    <text evidence="1">Belongs to the sigma-70 factor family. ECF subfamily.</text>
</comment>
<feature type="compositionally biased region" description="Basic and acidic residues" evidence="7">
    <location>
        <begin position="31"/>
        <end position="44"/>
    </location>
</feature>
<dbReference type="Proteomes" id="UP000557717">
    <property type="component" value="Unassembled WGS sequence"/>
</dbReference>
<dbReference type="EMBL" id="JACHFD010000020">
    <property type="protein sequence ID" value="MBB5353105.1"/>
    <property type="molecule type" value="Genomic_DNA"/>
</dbReference>
<comment type="caution">
    <text evidence="10">The sequence shown here is derived from an EMBL/GenBank/DDBJ whole genome shotgun (WGS) entry which is preliminary data.</text>
</comment>
<name>A0A840V508_9BACT</name>
<dbReference type="PANTHER" id="PTHR43133:SF51">
    <property type="entry name" value="RNA POLYMERASE SIGMA FACTOR"/>
    <property type="match status" value="1"/>
</dbReference>
<evidence type="ECO:0000256" key="7">
    <source>
        <dbReference type="SAM" id="MobiDB-lite"/>
    </source>
</evidence>
<gene>
    <name evidence="10" type="ORF">HNR46_003358</name>
</gene>
<keyword evidence="3" id="KW-0731">Sigma factor</keyword>
<evidence type="ECO:0000259" key="9">
    <source>
        <dbReference type="Pfam" id="PF04545"/>
    </source>
</evidence>
<dbReference type="NCBIfam" id="TIGR02937">
    <property type="entry name" value="sigma70-ECF"/>
    <property type="match status" value="1"/>
</dbReference>
<keyword evidence="5" id="KW-0804">Transcription</keyword>
<dbReference type="InterPro" id="IPR014284">
    <property type="entry name" value="RNA_pol_sigma-70_dom"/>
</dbReference>